<evidence type="ECO:0008006" key="3">
    <source>
        <dbReference type="Google" id="ProtNLM"/>
    </source>
</evidence>
<comment type="caution">
    <text evidence="1">The sequence shown here is derived from an EMBL/GenBank/DDBJ whole genome shotgun (WGS) entry which is preliminary data.</text>
</comment>
<evidence type="ECO:0000313" key="1">
    <source>
        <dbReference type="EMBL" id="PWY83193.1"/>
    </source>
</evidence>
<dbReference type="OrthoDB" id="1911848at2759"/>
<reference evidence="1 2" key="1">
    <citation type="submission" date="2016-12" db="EMBL/GenBank/DDBJ databases">
        <title>The genomes of Aspergillus section Nigri reveals drivers in fungal speciation.</title>
        <authorList>
            <consortium name="DOE Joint Genome Institute"/>
            <person name="Vesth T.C."/>
            <person name="Nybo J."/>
            <person name="Theobald S."/>
            <person name="Brandl J."/>
            <person name="Frisvad J.C."/>
            <person name="Nielsen K.F."/>
            <person name="Lyhne E.K."/>
            <person name="Kogle M.E."/>
            <person name="Kuo A."/>
            <person name="Riley R."/>
            <person name="Clum A."/>
            <person name="Nolan M."/>
            <person name="Lipzen A."/>
            <person name="Salamov A."/>
            <person name="Henrissat B."/>
            <person name="Wiebenga A."/>
            <person name="De Vries R.P."/>
            <person name="Grigoriev I.V."/>
            <person name="Mortensen U.H."/>
            <person name="Andersen M.R."/>
            <person name="Baker S.E."/>
        </authorList>
    </citation>
    <scope>NUCLEOTIDE SEQUENCE [LARGE SCALE GENOMIC DNA]</scope>
    <source>
        <strain evidence="1 2">CBS 115572</strain>
    </source>
</reference>
<dbReference type="AlphaFoldDB" id="A0A317W9Z7"/>
<dbReference type="EMBL" id="MSFK01000019">
    <property type="protein sequence ID" value="PWY83193.1"/>
    <property type="molecule type" value="Genomic_DNA"/>
</dbReference>
<dbReference type="GeneID" id="37117944"/>
<name>A0A317W9Z7_9EURO</name>
<proteinExistence type="predicted"/>
<protein>
    <recommendedName>
        <fullName evidence="3">Fungal N-terminal domain-containing protein</fullName>
    </recommendedName>
</protein>
<accession>A0A317W9Z7</accession>
<organism evidence="1 2">
    <name type="scientific">Aspergillus sclerotioniger CBS 115572</name>
    <dbReference type="NCBI Taxonomy" id="1450535"/>
    <lineage>
        <taxon>Eukaryota</taxon>
        <taxon>Fungi</taxon>
        <taxon>Dikarya</taxon>
        <taxon>Ascomycota</taxon>
        <taxon>Pezizomycotina</taxon>
        <taxon>Eurotiomycetes</taxon>
        <taxon>Eurotiomycetidae</taxon>
        <taxon>Eurotiales</taxon>
        <taxon>Aspergillaceae</taxon>
        <taxon>Aspergillus</taxon>
        <taxon>Aspergillus subgen. Circumdati</taxon>
    </lineage>
</organism>
<evidence type="ECO:0000313" key="2">
    <source>
        <dbReference type="Proteomes" id="UP000246702"/>
    </source>
</evidence>
<dbReference type="Proteomes" id="UP000246702">
    <property type="component" value="Unassembled WGS sequence"/>
</dbReference>
<dbReference type="RefSeq" id="XP_025465978.1">
    <property type="nucleotide sequence ID" value="XM_025615801.1"/>
</dbReference>
<keyword evidence="2" id="KW-1185">Reference proteome</keyword>
<gene>
    <name evidence="1" type="ORF">BO94DRAFT_587088</name>
</gene>
<sequence length="107" mass="12434">MDIFGTVVTSVDIIIKFLRASAAYSDDAESLLHRFNWDLRVMKRIIEYFEDIVEILFNLKMADRVDFKCVKPASLVCWSASNEHSINLKREKLYAEDDSIPQSQQKC</sequence>